<dbReference type="Gene3D" id="3.40.1670.10">
    <property type="entry name" value="UbiD C-terminal domain-like"/>
    <property type="match status" value="1"/>
</dbReference>
<dbReference type="GO" id="GO:0005829">
    <property type="term" value="C:cytosol"/>
    <property type="evidence" value="ECO:0007669"/>
    <property type="project" value="TreeGrafter"/>
</dbReference>
<feature type="region of interest" description="Disordered" evidence="1">
    <location>
        <begin position="47"/>
        <end position="80"/>
    </location>
</feature>
<comment type="caution">
    <text evidence="3">The sequence shown here is derived from an EMBL/GenBank/DDBJ whole genome shotgun (WGS) entry which is preliminary data.</text>
</comment>
<dbReference type="PANTHER" id="PTHR30108">
    <property type="entry name" value="3-OCTAPRENYL-4-HYDROXYBENZOATE CARBOXY-LYASE-RELATED"/>
    <property type="match status" value="1"/>
</dbReference>
<protein>
    <submittedName>
        <fullName evidence="3">Decarboxylase, UbiD family</fullName>
    </submittedName>
</protein>
<dbReference type="InterPro" id="IPR049381">
    <property type="entry name" value="UbiD-like_C"/>
</dbReference>
<evidence type="ECO:0000256" key="1">
    <source>
        <dbReference type="SAM" id="MobiDB-lite"/>
    </source>
</evidence>
<dbReference type="PANTHER" id="PTHR30108:SF17">
    <property type="entry name" value="FERULIC ACID DECARBOXYLASE 1"/>
    <property type="match status" value="1"/>
</dbReference>
<organism evidence="3">
    <name type="scientific">mine drainage metagenome</name>
    <dbReference type="NCBI Taxonomy" id="410659"/>
    <lineage>
        <taxon>unclassified sequences</taxon>
        <taxon>metagenomes</taxon>
        <taxon>ecological metagenomes</taxon>
    </lineage>
</organism>
<evidence type="ECO:0000313" key="3">
    <source>
        <dbReference type="EMBL" id="EQD31506.1"/>
    </source>
</evidence>
<name>T0Y8L9_9ZZZZ</name>
<dbReference type="GO" id="GO:0008694">
    <property type="term" value="F:4-hydroxy-3-polyprenylbenzoate decarboxylase activity"/>
    <property type="evidence" value="ECO:0007669"/>
    <property type="project" value="TreeGrafter"/>
</dbReference>
<dbReference type="AlphaFoldDB" id="T0Y8L9"/>
<proteinExistence type="predicted"/>
<dbReference type="Pfam" id="PF20696">
    <property type="entry name" value="UbiD_C"/>
    <property type="match status" value="1"/>
</dbReference>
<evidence type="ECO:0000259" key="2">
    <source>
        <dbReference type="Pfam" id="PF20696"/>
    </source>
</evidence>
<reference evidence="3" key="1">
    <citation type="submission" date="2013-08" db="EMBL/GenBank/DDBJ databases">
        <authorList>
            <person name="Mendez C."/>
            <person name="Richter M."/>
            <person name="Ferrer M."/>
            <person name="Sanchez J."/>
        </authorList>
    </citation>
    <scope>NUCLEOTIDE SEQUENCE</scope>
</reference>
<gene>
    <name evidence="3" type="ORF">B1B_18100</name>
</gene>
<dbReference type="SUPFAM" id="SSF143968">
    <property type="entry name" value="UbiD C-terminal domain-like"/>
    <property type="match status" value="1"/>
</dbReference>
<feature type="domain" description="3-octaprenyl-4-hydroxybenzoate carboxy-lyase-like C-terminal" evidence="2">
    <location>
        <begin position="1"/>
        <end position="63"/>
    </location>
</feature>
<reference evidence="3" key="2">
    <citation type="journal article" date="2014" name="ISME J.">
        <title>Microbial stratification in low pH oxic and suboxic macroscopic growths along an acid mine drainage.</title>
        <authorList>
            <person name="Mendez-Garcia C."/>
            <person name="Mesa V."/>
            <person name="Sprenger R.R."/>
            <person name="Richter M."/>
            <person name="Diez M.S."/>
            <person name="Solano J."/>
            <person name="Bargiela R."/>
            <person name="Golyshina O.V."/>
            <person name="Manteca A."/>
            <person name="Ramos J.L."/>
            <person name="Gallego J.R."/>
            <person name="Llorente I."/>
            <person name="Martins Dos Santos V.A."/>
            <person name="Jensen O.N."/>
            <person name="Pelaez A.I."/>
            <person name="Sanchez J."/>
            <person name="Ferrer M."/>
        </authorList>
    </citation>
    <scope>NUCLEOTIDE SEQUENCE</scope>
</reference>
<dbReference type="InterPro" id="IPR002830">
    <property type="entry name" value="UbiD"/>
</dbReference>
<sequence length="109" mass="12037">MMFVRYLIVVDEDVDVHDLGEVLYRVGLQADPEFDLELAHGPVDQLSISNPVPNRGGKVGIDATRKRAEDGFPRPWPEEIRPDPAAAAAAERAMRADPVLARLLARPEP</sequence>
<feature type="compositionally biased region" description="Basic and acidic residues" evidence="1">
    <location>
        <begin position="63"/>
        <end position="80"/>
    </location>
</feature>
<dbReference type="GO" id="GO:0006744">
    <property type="term" value="P:ubiquinone biosynthetic process"/>
    <property type="evidence" value="ECO:0007669"/>
    <property type="project" value="TreeGrafter"/>
</dbReference>
<accession>T0Y8L9</accession>
<dbReference type="EMBL" id="AUZY01012101">
    <property type="protein sequence ID" value="EQD31506.1"/>
    <property type="molecule type" value="Genomic_DNA"/>
</dbReference>